<keyword evidence="1" id="KW-0732">Signal</keyword>
<protein>
    <recommendedName>
        <fullName evidence="4">Pepsin inhibitor-3-like repeated domain-containing protein</fullName>
    </recommendedName>
</protein>
<proteinExistence type="predicted"/>
<evidence type="ECO:0008006" key="4">
    <source>
        <dbReference type="Google" id="ProtNLM"/>
    </source>
</evidence>
<dbReference type="Proteomes" id="UP000614601">
    <property type="component" value="Unassembled WGS sequence"/>
</dbReference>
<feature type="chain" id="PRO_5036408221" description="Pepsin inhibitor-3-like repeated domain-containing protein" evidence="1">
    <location>
        <begin position="17"/>
        <end position="106"/>
    </location>
</feature>
<comment type="caution">
    <text evidence="2">The sequence shown here is derived from an EMBL/GenBank/DDBJ whole genome shotgun (WGS) entry which is preliminary data.</text>
</comment>
<reference evidence="2" key="1">
    <citation type="submission" date="2020-09" db="EMBL/GenBank/DDBJ databases">
        <authorList>
            <person name="Kikuchi T."/>
        </authorList>
    </citation>
    <scope>NUCLEOTIDE SEQUENCE</scope>
    <source>
        <strain evidence="2">SH1</strain>
    </source>
</reference>
<organism evidence="2 3">
    <name type="scientific">Bursaphelenchus okinawaensis</name>
    <dbReference type="NCBI Taxonomy" id="465554"/>
    <lineage>
        <taxon>Eukaryota</taxon>
        <taxon>Metazoa</taxon>
        <taxon>Ecdysozoa</taxon>
        <taxon>Nematoda</taxon>
        <taxon>Chromadorea</taxon>
        <taxon>Rhabditida</taxon>
        <taxon>Tylenchina</taxon>
        <taxon>Tylenchomorpha</taxon>
        <taxon>Aphelenchoidea</taxon>
        <taxon>Aphelenchoididae</taxon>
        <taxon>Bursaphelenchus</taxon>
    </lineage>
</organism>
<feature type="signal peptide" evidence="1">
    <location>
        <begin position="1"/>
        <end position="16"/>
    </location>
</feature>
<dbReference type="OrthoDB" id="5872601at2759"/>
<dbReference type="EMBL" id="CAJFDH010000001">
    <property type="protein sequence ID" value="CAD5207591.1"/>
    <property type="molecule type" value="Genomic_DNA"/>
</dbReference>
<sequence length="106" mass="11840">MLKLLATALAMAMVLSSPVIQNNYGNGCSVTNDMVHECDGTSRRITAAEKRDMEEWNVQFQKYMQNQFPPGFPFVQAQPQGPPPQMKSPCKVVCTTNYYTSIQTST</sequence>
<gene>
    <name evidence="2" type="ORF">BOKJ2_LOCUS2274</name>
</gene>
<evidence type="ECO:0000256" key="1">
    <source>
        <dbReference type="SAM" id="SignalP"/>
    </source>
</evidence>
<dbReference type="AlphaFoldDB" id="A0A811JWE0"/>
<evidence type="ECO:0000313" key="3">
    <source>
        <dbReference type="Proteomes" id="UP000614601"/>
    </source>
</evidence>
<dbReference type="EMBL" id="CAJFCW020000001">
    <property type="protein sequence ID" value="CAG9086246.1"/>
    <property type="molecule type" value="Genomic_DNA"/>
</dbReference>
<name>A0A811JWE0_9BILA</name>
<keyword evidence="3" id="KW-1185">Reference proteome</keyword>
<dbReference type="Proteomes" id="UP000783686">
    <property type="component" value="Unassembled WGS sequence"/>
</dbReference>
<evidence type="ECO:0000313" key="2">
    <source>
        <dbReference type="EMBL" id="CAD5207591.1"/>
    </source>
</evidence>
<accession>A0A811JWE0</accession>